<keyword evidence="5" id="KW-0539">Nucleus</keyword>
<keyword evidence="2" id="KW-0479">Metal-binding</keyword>
<dbReference type="Proteomes" id="UP000193642">
    <property type="component" value="Unassembled WGS sequence"/>
</dbReference>
<keyword evidence="9" id="KW-1185">Reference proteome</keyword>
<dbReference type="PROSITE" id="PS50048">
    <property type="entry name" value="ZN2_CY6_FUNGAL_2"/>
    <property type="match status" value="1"/>
</dbReference>
<evidence type="ECO:0000256" key="3">
    <source>
        <dbReference type="ARBA" id="ARBA00023015"/>
    </source>
</evidence>
<organism evidence="8 9">
    <name type="scientific">Rhizoclosmatium globosum</name>
    <dbReference type="NCBI Taxonomy" id="329046"/>
    <lineage>
        <taxon>Eukaryota</taxon>
        <taxon>Fungi</taxon>
        <taxon>Fungi incertae sedis</taxon>
        <taxon>Chytridiomycota</taxon>
        <taxon>Chytridiomycota incertae sedis</taxon>
        <taxon>Chytridiomycetes</taxon>
        <taxon>Chytridiales</taxon>
        <taxon>Chytriomycetaceae</taxon>
        <taxon>Rhizoclosmatium</taxon>
    </lineage>
</organism>
<evidence type="ECO:0000256" key="4">
    <source>
        <dbReference type="ARBA" id="ARBA00023163"/>
    </source>
</evidence>
<evidence type="ECO:0000256" key="1">
    <source>
        <dbReference type="ARBA" id="ARBA00004123"/>
    </source>
</evidence>
<dbReference type="CDD" id="cd12148">
    <property type="entry name" value="fungal_TF_MHR"/>
    <property type="match status" value="1"/>
</dbReference>
<dbReference type="EMBL" id="MCGO01000019">
    <property type="protein sequence ID" value="ORY45676.1"/>
    <property type="molecule type" value="Genomic_DNA"/>
</dbReference>
<dbReference type="GO" id="GO:0008270">
    <property type="term" value="F:zinc ion binding"/>
    <property type="evidence" value="ECO:0007669"/>
    <property type="project" value="InterPro"/>
</dbReference>
<comment type="subcellular location">
    <subcellularLocation>
        <location evidence="1">Nucleus</location>
    </subcellularLocation>
</comment>
<reference evidence="8 9" key="1">
    <citation type="submission" date="2016-07" db="EMBL/GenBank/DDBJ databases">
        <title>Pervasive Adenine N6-methylation of Active Genes in Fungi.</title>
        <authorList>
            <consortium name="DOE Joint Genome Institute"/>
            <person name="Mondo S.J."/>
            <person name="Dannebaum R.O."/>
            <person name="Kuo R.C."/>
            <person name="Labutti K."/>
            <person name="Haridas S."/>
            <person name="Kuo A."/>
            <person name="Salamov A."/>
            <person name="Ahrendt S.R."/>
            <person name="Lipzen A."/>
            <person name="Sullivan W."/>
            <person name="Andreopoulos W.B."/>
            <person name="Clum A."/>
            <person name="Lindquist E."/>
            <person name="Daum C."/>
            <person name="Ramamoorthy G.K."/>
            <person name="Gryganskyi A."/>
            <person name="Culley D."/>
            <person name="Magnuson J.K."/>
            <person name="James T.Y."/>
            <person name="O'Malley M.A."/>
            <person name="Stajich J.E."/>
            <person name="Spatafora J.W."/>
            <person name="Visel A."/>
            <person name="Grigoriev I.V."/>
        </authorList>
    </citation>
    <scope>NUCLEOTIDE SEQUENCE [LARGE SCALE GENOMIC DNA]</scope>
    <source>
        <strain evidence="8 9">JEL800</strain>
    </source>
</reference>
<dbReference type="GO" id="GO:0000981">
    <property type="term" value="F:DNA-binding transcription factor activity, RNA polymerase II-specific"/>
    <property type="evidence" value="ECO:0007669"/>
    <property type="project" value="InterPro"/>
</dbReference>
<gene>
    <name evidence="8" type="ORF">BCR33DRAFT_716322</name>
</gene>
<feature type="region of interest" description="Disordered" evidence="6">
    <location>
        <begin position="91"/>
        <end position="120"/>
    </location>
</feature>
<dbReference type="InterPro" id="IPR001138">
    <property type="entry name" value="Zn2Cys6_DnaBD"/>
</dbReference>
<dbReference type="PANTHER" id="PTHR47338">
    <property type="entry name" value="ZN(II)2CYS6 TRANSCRIPTION FACTOR (EUROFUNG)-RELATED"/>
    <property type="match status" value="1"/>
</dbReference>
<proteinExistence type="predicted"/>
<comment type="caution">
    <text evidence="8">The sequence shown here is derived from an EMBL/GenBank/DDBJ whole genome shotgun (WGS) entry which is preliminary data.</text>
</comment>
<evidence type="ECO:0000313" key="8">
    <source>
        <dbReference type="EMBL" id="ORY45676.1"/>
    </source>
</evidence>
<sequence>MITPNQSQISCSQCRRKRRRCTKEWSGCLLCLESKSVCKYPSSHSRVPPNPPSTSPARPSNLLQQQQPSPPSFAFDPLSSILNQQELSTLREWSASTTSSQPTPTDIHQSTASTPITTSTPLDPLDHILTAWDLSLLEHHDSDDWDLTEDDNLQRHVPSTEDWGLAYRYLTRNGTTLPSNFNLDADSFIQHFFEQPAALWLSVCAIAALKVESPVIPENIAIGYFTRAREAVAIALTEKPCVEIVQACSLLHEFAFLKGQPVIGSRFLKIALEMMWALRLDIDPEDSPRAYWQCYKMYQWSLALSSHTKFQYDFVKDAVRPPRELTDKGITVFSSSLAIQALCNVYHMIQEIKTHNSIPPSSLQGILVSEGNVKLSKLMISTQSKFPANLLLVTDTAEALVHSDYDKFLAHFSTLPPSQIPDIITLNMTLLSSMCLLQRPKLYLSSLKTCHPRKINQESQQSITSAINQSLQSAHRISCLYEFFFSVSEGSGKPRLPDGMHNYYKPTPEIIHALFEAITVFWFITCRMDPMWWLFVTRGGCPRDTLRERLLSMFLFVKKMEKELGGRRGLRRRLAIGMSVRSIGEEVSEGDGVGVGETQEPWIFMGLLGLKLEGGVWWKGPGEAAWCRFWKAHS</sequence>
<feature type="region of interest" description="Disordered" evidence="6">
    <location>
        <begin position="39"/>
        <end position="77"/>
    </location>
</feature>
<dbReference type="GO" id="GO:0005634">
    <property type="term" value="C:nucleus"/>
    <property type="evidence" value="ECO:0007669"/>
    <property type="project" value="UniProtKB-SubCell"/>
</dbReference>
<accession>A0A1Y2CFH4</accession>
<keyword evidence="4" id="KW-0804">Transcription</keyword>
<dbReference type="InterPro" id="IPR050815">
    <property type="entry name" value="TF_fung"/>
</dbReference>
<evidence type="ECO:0000313" key="9">
    <source>
        <dbReference type="Proteomes" id="UP000193642"/>
    </source>
</evidence>
<feature type="compositionally biased region" description="Low complexity" evidence="6">
    <location>
        <begin position="94"/>
        <end position="120"/>
    </location>
</feature>
<protein>
    <recommendedName>
        <fullName evidence="7">Zn(2)-C6 fungal-type domain-containing protein</fullName>
    </recommendedName>
</protein>
<evidence type="ECO:0000256" key="5">
    <source>
        <dbReference type="ARBA" id="ARBA00023242"/>
    </source>
</evidence>
<dbReference type="InterPro" id="IPR036864">
    <property type="entry name" value="Zn2-C6_fun-type_DNA-bd_sf"/>
</dbReference>
<dbReference type="Gene3D" id="4.10.240.10">
    <property type="entry name" value="Zn(2)-C6 fungal-type DNA-binding domain"/>
    <property type="match status" value="1"/>
</dbReference>
<dbReference type="PANTHER" id="PTHR47338:SF5">
    <property type="entry name" value="ZN(II)2CYS6 TRANSCRIPTION FACTOR (EUROFUNG)"/>
    <property type="match status" value="1"/>
</dbReference>
<keyword evidence="3" id="KW-0805">Transcription regulation</keyword>
<evidence type="ECO:0000256" key="6">
    <source>
        <dbReference type="SAM" id="MobiDB-lite"/>
    </source>
</evidence>
<dbReference type="AlphaFoldDB" id="A0A1Y2CFH4"/>
<feature type="domain" description="Zn(2)-C6 fungal-type" evidence="7">
    <location>
        <begin position="10"/>
        <end position="40"/>
    </location>
</feature>
<feature type="compositionally biased region" description="Low complexity" evidence="6">
    <location>
        <begin position="55"/>
        <end position="67"/>
    </location>
</feature>
<dbReference type="SUPFAM" id="SSF57701">
    <property type="entry name" value="Zn2/Cys6 DNA-binding domain"/>
    <property type="match status" value="1"/>
</dbReference>
<evidence type="ECO:0000259" key="7">
    <source>
        <dbReference type="PROSITE" id="PS50048"/>
    </source>
</evidence>
<evidence type="ECO:0000256" key="2">
    <source>
        <dbReference type="ARBA" id="ARBA00022723"/>
    </source>
</evidence>
<name>A0A1Y2CFH4_9FUNG</name>
<dbReference type="PROSITE" id="PS00463">
    <property type="entry name" value="ZN2_CY6_FUNGAL_1"/>
    <property type="match status" value="1"/>
</dbReference>